<proteinExistence type="predicted"/>
<evidence type="ECO:0000256" key="1">
    <source>
        <dbReference type="SAM" id="Phobius"/>
    </source>
</evidence>
<keyword evidence="1" id="KW-0812">Transmembrane</keyword>
<sequence length="149" mass="17215">MSVPRSRQRQDVEEAYTVQTHSAIQVQYFSLYSLYRLIGNRGALRGGSIGVGLTIISHYTWPFFRRQTFQFKGFLVCTCTVFGLVISAERALQEYEALRRWEENDIRKEARLHLAQQGIIPTETAIAKWRAARDSFPPEADTDTDQKRN</sequence>
<gene>
    <name evidence="2" type="ORF">MVEN_01262000</name>
</gene>
<reference evidence="2" key="1">
    <citation type="submission" date="2020-05" db="EMBL/GenBank/DDBJ databases">
        <title>Mycena genomes resolve the evolution of fungal bioluminescence.</title>
        <authorList>
            <person name="Tsai I.J."/>
        </authorList>
    </citation>
    <scope>NUCLEOTIDE SEQUENCE</scope>
    <source>
        <strain evidence="2">CCC161011</strain>
    </source>
</reference>
<evidence type="ECO:0000313" key="2">
    <source>
        <dbReference type="EMBL" id="KAF7352946.1"/>
    </source>
</evidence>
<keyword evidence="1" id="KW-0472">Membrane</keyword>
<organism evidence="2 3">
    <name type="scientific">Mycena venus</name>
    <dbReference type="NCBI Taxonomy" id="2733690"/>
    <lineage>
        <taxon>Eukaryota</taxon>
        <taxon>Fungi</taxon>
        <taxon>Dikarya</taxon>
        <taxon>Basidiomycota</taxon>
        <taxon>Agaricomycotina</taxon>
        <taxon>Agaricomycetes</taxon>
        <taxon>Agaricomycetidae</taxon>
        <taxon>Agaricales</taxon>
        <taxon>Marasmiineae</taxon>
        <taxon>Mycenaceae</taxon>
        <taxon>Mycena</taxon>
    </lineage>
</organism>
<protein>
    <submittedName>
        <fullName evidence="2">WD-REPEATS-REGION domain-containing protein</fullName>
    </submittedName>
</protein>
<keyword evidence="1" id="KW-1133">Transmembrane helix</keyword>
<dbReference type="Proteomes" id="UP000620124">
    <property type="component" value="Unassembled WGS sequence"/>
</dbReference>
<comment type="caution">
    <text evidence="2">The sequence shown here is derived from an EMBL/GenBank/DDBJ whole genome shotgun (WGS) entry which is preliminary data.</text>
</comment>
<keyword evidence="3" id="KW-1185">Reference proteome</keyword>
<dbReference type="OrthoDB" id="3356019at2759"/>
<accession>A0A8H7CYV1</accession>
<evidence type="ECO:0000313" key="3">
    <source>
        <dbReference type="Proteomes" id="UP000620124"/>
    </source>
</evidence>
<dbReference type="EMBL" id="JACAZI010000009">
    <property type="protein sequence ID" value="KAF7352946.1"/>
    <property type="molecule type" value="Genomic_DNA"/>
</dbReference>
<name>A0A8H7CYV1_9AGAR</name>
<feature type="transmembrane region" description="Helical" evidence="1">
    <location>
        <begin position="42"/>
        <end position="61"/>
    </location>
</feature>
<dbReference type="AlphaFoldDB" id="A0A8H7CYV1"/>